<keyword evidence="3" id="KW-1185">Reference proteome</keyword>
<gene>
    <name evidence="2" type="ORF">PECUL_23A039701</name>
</gene>
<dbReference type="PANTHER" id="PTHR44444:SF4">
    <property type="entry name" value="PROTEIN SEL-1 HOMOLOG 3 ISOFORM X1"/>
    <property type="match status" value="1"/>
</dbReference>
<dbReference type="PANTHER" id="PTHR44444">
    <property type="entry name" value="PROTEIN SEL-1 HOMOLOG 3"/>
    <property type="match status" value="1"/>
</dbReference>
<reference evidence="2" key="1">
    <citation type="submission" date="2022-03" db="EMBL/GenBank/DDBJ databases">
        <authorList>
            <person name="Alioto T."/>
            <person name="Alioto T."/>
            <person name="Gomez Garrido J."/>
        </authorList>
    </citation>
    <scope>NUCLEOTIDE SEQUENCE</scope>
</reference>
<protein>
    <submittedName>
        <fullName evidence="2">Sel-1 homolog 3-like</fullName>
    </submittedName>
</protein>
<dbReference type="InterPro" id="IPR042756">
    <property type="entry name" value="Sel-1L3"/>
</dbReference>
<keyword evidence="1" id="KW-1133">Transmembrane helix</keyword>
<evidence type="ECO:0000256" key="1">
    <source>
        <dbReference type="SAM" id="Phobius"/>
    </source>
</evidence>
<dbReference type="AlphaFoldDB" id="A0AAD1R8T2"/>
<keyword evidence="1" id="KW-0812">Transmembrane</keyword>
<name>A0AAD1R8T2_PELCU</name>
<feature type="non-terminal residue" evidence="2">
    <location>
        <position position="1"/>
    </location>
</feature>
<keyword evidence="1" id="KW-0472">Membrane</keyword>
<dbReference type="EMBL" id="OW240912">
    <property type="protein sequence ID" value="CAH2226023.1"/>
    <property type="molecule type" value="Genomic_DNA"/>
</dbReference>
<accession>A0AAD1R8T2</accession>
<evidence type="ECO:0000313" key="3">
    <source>
        <dbReference type="Proteomes" id="UP001295444"/>
    </source>
</evidence>
<proteinExistence type="predicted"/>
<dbReference type="Proteomes" id="UP001295444">
    <property type="component" value="Chromosome 01"/>
</dbReference>
<sequence>RTLRTVARIQTPNHVLTLTEGLYNLGLLVEEGVSLPLSTLHELGFNSSVYNHNYTIIMELYRRCRDHEKEDSYIPCSLALLQTHLQYVWTYHGPLLKCSSAAAIAIVTALSLMTIFARLHNGALNLHHSV</sequence>
<evidence type="ECO:0000313" key="2">
    <source>
        <dbReference type="EMBL" id="CAH2226023.1"/>
    </source>
</evidence>
<organism evidence="2 3">
    <name type="scientific">Pelobates cultripes</name>
    <name type="common">Western spadefoot toad</name>
    <dbReference type="NCBI Taxonomy" id="61616"/>
    <lineage>
        <taxon>Eukaryota</taxon>
        <taxon>Metazoa</taxon>
        <taxon>Chordata</taxon>
        <taxon>Craniata</taxon>
        <taxon>Vertebrata</taxon>
        <taxon>Euteleostomi</taxon>
        <taxon>Amphibia</taxon>
        <taxon>Batrachia</taxon>
        <taxon>Anura</taxon>
        <taxon>Pelobatoidea</taxon>
        <taxon>Pelobatidae</taxon>
        <taxon>Pelobates</taxon>
    </lineage>
</organism>
<feature type="transmembrane region" description="Helical" evidence="1">
    <location>
        <begin position="101"/>
        <end position="119"/>
    </location>
</feature>